<comment type="caution">
    <text evidence="1">The sequence shown here is derived from an EMBL/GenBank/DDBJ whole genome shotgun (WGS) entry which is preliminary data.</text>
</comment>
<sequence>MSRTEEEAEQKYQEIAELVSIDQALKARPVTYRV</sequence>
<gene>
    <name evidence="1" type="ORF">J2Z28_002411</name>
</gene>
<accession>A0ABS4RSC9</accession>
<evidence type="ECO:0000313" key="2">
    <source>
        <dbReference type="Proteomes" id="UP000810207"/>
    </source>
</evidence>
<proteinExistence type="predicted"/>
<protein>
    <submittedName>
        <fullName evidence="1">Uncharacterized protein</fullName>
    </submittedName>
</protein>
<keyword evidence="2" id="KW-1185">Reference proteome</keyword>
<evidence type="ECO:0000313" key="1">
    <source>
        <dbReference type="EMBL" id="MBP2245793.1"/>
    </source>
</evidence>
<dbReference type="Proteomes" id="UP000810207">
    <property type="component" value="Unassembled WGS sequence"/>
</dbReference>
<dbReference type="EMBL" id="JAGIKV010000007">
    <property type="protein sequence ID" value="MBP2245793.1"/>
    <property type="molecule type" value="Genomic_DNA"/>
</dbReference>
<organism evidence="1 2">
    <name type="scientific">Paenibacillus xylanexedens</name>
    <dbReference type="NCBI Taxonomy" id="528191"/>
    <lineage>
        <taxon>Bacteria</taxon>
        <taxon>Bacillati</taxon>
        <taxon>Bacillota</taxon>
        <taxon>Bacilli</taxon>
        <taxon>Bacillales</taxon>
        <taxon>Paenibacillaceae</taxon>
        <taxon>Paenibacillus</taxon>
    </lineage>
</organism>
<reference evidence="1 2" key="1">
    <citation type="submission" date="2021-03" db="EMBL/GenBank/DDBJ databases">
        <title>Genomic Encyclopedia of Type Strains, Phase IV (KMG-IV): sequencing the most valuable type-strain genomes for metagenomic binning, comparative biology and taxonomic classification.</title>
        <authorList>
            <person name="Goeker M."/>
        </authorList>
    </citation>
    <scope>NUCLEOTIDE SEQUENCE [LARGE SCALE GENOMIC DNA]</scope>
    <source>
        <strain evidence="1 2">DSM 21292</strain>
    </source>
</reference>
<name>A0ABS4RSC9_PAEXY</name>